<protein>
    <submittedName>
        <fullName evidence="2">Type VI secretion system protein TssA</fullName>
    </submittedName>
</protein>
<proteinExistence type="predicted"/>
<dbReference type="EMBL" id="CP046045">
    <property type="protein sequence ID" value="QGM27192.1"/>
    <property type="molecule type" value="Genomic_DNA"/>
</dbReference>
<organism evidence="2 3">
    <name type="scientific">Acinetobacter towneri</name>
    <dbReference type="NCBI Taxonomy" id="202956"/>
    <lineage>
        <taxon>Bacteria</taxon>
        <taxon>Pseudomonadati</taxon>
        <taxon>Pseudomonadota</taxon>
        <taxon>Gammaproteobacteria</taxon>
        <taxon>Moraxellales</taxon>
        <taxon>Moraxellaceae</taxon>
        <taxon>Acinetobacter</taxon>
    </lineage>
</organism>
<name>A0AAP9GVL8_9GAMM</name>
<evidence type="ECO:0000313" key="3">
    <source>
        <dbReference type="Proteomes" id="UP000405075"/>
    </source>
</evidence>
<gene>
    <name evidence="2" type="primary">tssA</name>
    <name evidence="2" type="ORF">GJD93_05655</name>
</gene>
<dbReference type="AlphaFoldDB" id="A0AAP9GVL8"/>
<dbReference type="NCBIfam" id="TIGR03363">
    <property type="entry name" value="VI_chp_8"/>
    <property type="match status" value="1"/>
</dbReference>
<dbReference type="PANTHER" id="PTHR37951:SF1">
    <property type="entry name" value="TYPE VI SECRETION SYSTEM COMPONENT TSSA1"/>
    <property type="match status" value="1"/>
</dbReference>
<dbReference type="RefSeq" id="WP_154320499.1">
    <property type="nucleotide sequence ID" value="NZ_CP046045.1"/>
</dbReference>
<dbReference type="Proteomes" id="UP000405075">
    <property type="component" value="Chromosome"/>
</dbReference>
<evidence type="ECO:0000259" key="1">
    <source>
        <dbReference type="Pfam" id="PF06812"/>
    </source>
</evidence>
<sequence>MDILSLLAPIQAQLPCGEDYCFSNEFHAIKLARTQDDTLLEQGDWVTAPKQADWDFVANTVIHLLQTKTKDIRLLTWLAEAWANLSGFEGISKSLELSHRLIAQYWITLHPEIEDEDLDQRIGLLQGQINQLPVLIKKVPLVNQAPFYCLLDYDNFLYQENMLRKQGDDSSVDHSAELAHLEQAVLELNPDIQRQNYQYFTEILQHWTTLKQVLDHVLGLDAPSFAAIDSSFNSIHLSLKKIYKVASLEQSPVTALTEVTALSPSISPPVSIQSSTAQQLSFQPQQQSHLENREHAMQILQEISAYFQKNEPHSPVSYLLEKTIKWSQMPLHEWLAQVIKDEHPLNMLQDTLGVQSNNQYQSE</sequence>
<evidence type="ECO:0000313" key="2">
    <source>
        <dbReference type="EMBL" id="QGM27192.1"/>
    </source>
</evidence>
<dbReference type="Pfam" id="PF06812">
    <property type="entry name" value="ImpA_N"/>
    <property type="match status" value="1"/>
</dbReference>
<feature type="domain" description="ImpA N-terminal" evidence="1">
    <location>
        <begin position="7"/>
        <end position="127"/>
    </location>
</feature>
<dbReference type="InterPro" id="IPR017740">
    <property type="entry name" value="TssA-like"/>
</dbReference>
<dbReference type="PANTHER" id="PTHR37951">
    <property type="entry name" value="CYTOPLASMIC PROTEIN-RELATED"/>
    <property type="match status" value="1"/>
</dbReference>
<dbReference type="InterPro" id="IPR010657">
    <property type="entry name" value="ImpA_N"/>
</dbReference>
<reference evidence="3" key="1">
    <citation type="submission" date="2019-11" db="EMBL/GenBank/DDBJ databases">
        <title>Escherichia coli 1916D6.</title>
        <authorList>
            <person name="Yao H."/>
            <person name="Du X."/>
            <person name="Yu R."/>
            <person name="Li A."/>
        </authorList>
    </citation>
    <scope>NUCLEOTIDE SEQUENCE [LARGE SCALE GENOMIC DNA]</scope>
    <source>
        <strain evidence="3">19110F47</strain>
    </source>
</reference>
<accession>A0AAP9GVL8</accession>